<dbReference type="PIRSF" id="PIRSF018571">
    <property type="entry name" value="SpoIIGA"/>
    <property type="match status" value="1"/>
</dbReference>
<reference evidence="4" key="1">
    <citation type="submission" date="2020-10" db="EMBL/GenBank/DDBJ databases">
        <authorList>
            <person name="Gilroy R."/>
        </authorList>
    </citation>
    <scope>NUCLEOTIDE SEQUENCE</scope>
    <source>
        <strain evidence="4">ChiSjej1B19-7085</strain>
    </source>
</reference>
<gene>
    <name evidence="4" type="ORF">IAA54_06575</name>
</gene>
<keyword evidence="1" id="KW-0064">Aspartyl protease</keyword>
<comment type="subcellular location">
    <subcellularLocation>
        <location evidence="1">Cell membrane</location>
    </subcellularLocation>
</comment>
<dbReference type="GO" id="GO:0030435">
    <property type="term" value="P:sporulation resulting in formation of a cellular spore"/>
    <property type="evidence" value="ECO:0007669"/>
    <property type="project" value="UniProtKB-KW"/>
</dbReference>
<name>A0A9D1DQQ0_9FIRM</name>
<keyword evidence="1 3" id="KW-0472">Membrane</keyword>
<feature type="transmembrane region" description="Helical" evidence="3">
    <location>
        <begin position="63"/>
        <end position="80"/>
    </location>
</feature>
<accession>A0A9D1DQQ0</accession>
<feature type="transmembrane region" description="Helical" evidence="3">
    <location>
        <begin position="12"/>
        <end position="31"/>
    </location>
</feature>
<dbReference type="InterPro" id="IPR005081">
    <property type="entry name" value="SpoIIGA"/>
</dbReference>
<dbReference type="GO" id="GO:0005886">
    <property type="term" value="C:plasma membrane"/>
    <property type="evidence" value="ECO:0007669"/>
    <property type="project" value="UniProtKB-SubCell"/>
</dbReference>
<keyword evidence="1" id="KW-1003">Cell membrane</keyword>
<feature type="transmembrane region" description="Helical" evidence="3">
    <location>
        <begin position="123"/>
        <end position="143"/>
    </location>
</feature>
<feature type="transmembrane region" description="Helical" evidence="3">
    <location>
        <begin position="92"/>
        <end position="111"/>
    </location>
</feature>
<evidence type="ECO:0000313" key="4">
    <source>
        <dbReference type="EMBL" id="HIR57315.1"/>
    </source>
</evidence>
<sequence>MKQTIYVDTLLAVNLFVNYFLLLSVSCFLHLDCSRKRIALGAAAGAVSSLIILLPALPAFPAALLRLALSAAIVAVAFPIGSSGMFLRVWACFYLMNFAFAGIMMAVWYFFAPGGLILKNSVVYFNIPPLLLFALTVACYFAIRGLNWLAGRRAHAGDFCLLTICAGGCEASLPARIDTGNSLKEPFSKFPVVVAEYEFIRETVPDEVRSQLFGDGFPSRPGARIRVIPFHAIGGGGLLPAFRPDKVVLKTADCTVESSAVYVAVCRIKLSETFHALLNPELLAEGRQIDKGGKNLEKKTRQNIR</sequence>
<dbReference type="GO" id="GO:0004190">
    <property type="term" value="F:aspartic-type endopeptidase activity"/>
    <property type="evidence" value="ECO:0007669"/>
    <property type="project" value="UniProtKB-KW"/>
</dbReference>
<dbReference type="EMBL" id="DVHF01000078">
    <property type="protein sequence ID" value="HIR57315.1"/>
    <property type="molecule type" value="Genomic_DNA"/>
</dbReference>
<keyword evidence="1" id="KW-0749">Sporulation</keyword>
<comment type="function">
    <text evidence="1">Probable aspartic protease that is responsible for the proteolytic cleavage of the RNA polymerase sigma E factor (SigE/spoIIGB) to yield the active peptide in the mother cell during sporulation. Responds to a signal from the forespore that is triggered by the extracellular signal protein SpoIIR.</text>
</comment>
<organism evidence="4 5">
    <name type="scientific">Candidatus Gallacutalibacter pullicola</name>
    <dbReference type="NCBI Taxonomy" id="2840830"/>
    <lineage>
        <taxon>Bacteria</taxon>
        <taxon>Bacillati</taxon>
        <taxon>Bacillota</taxon>
        <taxon>Clostridia</taxon>
        <taxon>Eubacteriales</taxon>
        <taxon>Candidatus Gallacutalibacter</taxon>
    </lineage>
</organism>
<feature type="transmembrane region" description="Helical" evidence="3">
    <location>
        <begin position="38"/>
        <end position="57"/>
    </location>
</feature>
<proteinExistence type="inferred from homology"/>
<keyword evidence="3" id="KW-0812">Transmembrane</keyword>
<comment type="caution">
    <text evidence="4">The sequence shown here is derived from an EMBL/GenBank/DDBJ whole genome shotgun (WGS) entry which is preliminary data.</text>
</comment>
<evidence type="ECO:0000313" key="5">
    <source>
        <dbReference type="Proteomes" id="UP000886785"/>
    </source>
</evidence>
<dbReference type="AlphaFoldDB" id="A0A9D1DQQ0"/>
<evidence type="ECO:0000256" key="2">
    <source>
        <dbReference type="PIRSR" id="PIRSR018571-1"/>
    </source>
</evidence>
<dbReference type="Proteomes" id="UP000886785">
    <property type="component" value="Unassembled WGS sequence"/>
</dbReference>
<keyword evidence="3" id="KW-1133">Transmembrane helix</keyword>
<keyword evidence="1" id="KW-0645">Protease</keyword>
<feature type="active site" evidence="2">
    <location>
        <position position="178"/>
    </location>
</feature>
<comment type="similarity">
    <text evidence="1">Belongs to the peptidase U4 family.</text>
</comment>
<dbReference type="GO" id="GO:0006508">
    <property type="term" value="P:proteolysis"/>
    <property type="evidence" value="ECO:0007669"/>
    <property type="project" value="UniProtKB-KW"/>
</dbReference>
<dbReference type="EC" id="3.4.23.-" evidence="1"/>
<dbReference type="Pfam" id="PF03419">
    <property type="entry name" value="Peptidase_U4"/>
    <property type="match status" value="1"/>
</dbReference>
<evidence type="ECO:0000256" key="3">
    <source>
        <dbReference type="SAM" id="Phobius"/>
    </source>
</evidence>
<keyword evidence="1" id="KW-0378">Hydrolase</keyword>
<dbReference type="PROSITE" id="PS51257">
    <property type="entry name" value="PROKAR_LIPOPROTEIN"/>
    <property type="match status" value="1"/>
</dbReference>
<protein>
    <recommendedName>
        <fullName evidence="1">Sporulation sigma-E factor-processing peptidase</fullName>
        <ecNumber evidence="1">3.4.23.-</ecNumber>
    </recommendedName>
    <alternativeName>
        <fullName evidence="1">Membrane-associated aspartic protease</fullName>
    </alternativeName>
    <alternativeName>
        <fullName evidence="1">Stage II sporulation protein GA</fullName>
    </alternativeName>
</protein>
<reference evidence="4" key="2">
    <citation type="journal article" date="2021" name="PeerJ">
        <title>Extensive microbial diversity within the chicken gut microbiome revealed by metagenomics and culture.</title>
        <authorList>
            <person name="Gilroy R."/>
            <person name="Ravi A."/>
            <person name="Getino M."/>
            <person name="Pursley I."/>
            <person name="Horton D.L."/>
            <person name="Alikhan N.F."/>
            <person name="Baker D."/>
            <person name="Gharbi K."/>
            <person name="Hall N."/>
            <person name="Watson M."/>
            <person name="Adriaenssens E.M."/>
            <person name="Foster-Nyarko E."/>
            <person name="Jarju S."/>
            <person name="Secka A."/>
            <person name="Antonio M."/>
            <person name="Oren A."/>
            <person name="Chaudhuri R.R."/>
            <person name="La Ragione R."/>
            <person name="Hildebrand F."/>
            <person name="Pallen M.J."/>
        </authorList>
    </citation>
    <scope>NUCLEOTIDE SEQUENCE</scope>
    <source>
        <strain evidence="4">ChiSjej1B19-7085</strain>
    </source>
</reference>
<evidence type="ECO:0000256" key="1">
    <source>
        <dbReference type="PIRNR" id="PIRNR018571"/>
    </source>
</evidence>
<dbReference type="GO" id="GO:0030436">
    <property type="term" value="P:asexual sporulation"/>
    <property type="evidence" value="ECO:0007669"/>
    <property type="project" value="InterPro"/>
</dbReference>